<protein>
    <submittedName>
        <fullName evidence="2">GNAT family N-acetyltransferase</fullName>
        <ecNumber evidence="2">2.3.-.-</ecNumber>
    </submittedName>
</protein>
<dbReference type="EMBL" id="JBHTEY010000004">
    <property type="protein sequence ID" value="MFC7616152.1"/>
    <property type="molecule type" value="Genomic_DNA"/>
</dbReference>
<evidence type="ECO:0000313" key="3">
    <source>
        <dbReference type="Proteomes" id="UP001596512"/>
    </source>
</evidence>
<dbReference type="Proteomes" id="UP001596512">
    <property type="component" value="Unassembled WGS sequence"/>
</dbReference>
<feature type="domain" description="N-acetyltransferase" evidence="1">
    <location>
        <begin position="141"/>
        <end position="303"/>
    </location>
</feature>
<proteinExistence type="predicted"/>
<evidence type="ECO:0000259" key="1">
    <source>
        <dbReference type="PROSITE" id="PS51186"/>
    </source>
</evidence>
<dbReference type="Gene3D" id="3.40.630.30">
    <property type="match status" value="1"/>
</dbReference>
<evidence type="ECO:0000313" key="2">
    <source>
        <dbReference type="EMBL" id="MFC7616152.1"/>
    </source>
</evidence>
<dbReference type="EC" id="2.3.-.-" evidence="2"/>
<keyword evidence="2" id="KW-0012">Acyltransferase</keyword>
<sequence length="303" mass="32507">MILKSLLRAQAARFTALDPLLPEPADPPEGVVLTAALAGGERVAGVVVRTIHQPGAPQTLWSTRDVRELHPIVGAAGATGIDALLKRWVQRLDPAGPDSACLVTWPTRDAESTAPLLAHGFVPLTVLAVRTTPQPVSPAVCSVRRATPADLDALVELSMAEVEYAALVGGGIVRDDAWEIKRGTVAQHLTRGDPIWLAELDGVPVGMVEAWETDAQPGSWARTRVRAGRWVFVNCLSVSPAARGLGVGRTLMDVVHTSLLGPRSAGSFLYYNPPNPLSPTFWAKQGYRPLWTVWELRPASALR</sequence>
<dbReference type="GO" id="GO:0016746">
    <property type="term" value="F:acyltransferase activity"/>
    <property type="evidence" value="ECO:0007669"/>
    <property type="project" value="UniProtKB-KW"/>
</dbReference>
<accession>A0ABW2TQU1</accession>
<comment type="caution">
    <text evidence="2">The sequence shown here is derived from an EMBL/GenBank/DDBJ whole genome shotgun (WGS) entry which is preliminary data.</text>
</comment>
<gene>
    <name evidence="2" type="ORF">ACFQV2_24445</name>
</gene>
<dbReference type="Pfam" id="PF00583">
    <property type="entry name" value="Acetyltransf_1"/>
    <property type="match status" value="1"/>
</dbReference>
<dbReference type="SUPFAM" id="SSF55729">
    <property type="entry name" value="Acyl-CoA N-acyltransferases (Nat)"/>
    <property type="match status" value="1"/>
</dbReference>
<keyword evidence="2" id="KW-0808">Transferase</keyword>
<dbReference type="PROSITE" id="PS51186">
    <property type="entry name" value="GNAT"/>
    <property type="match status" value="1"/>
</dbReference>
<name>A0ABW2TQU1_9PSEU</name>
<reference evidence="3" key="1">
    <citation type="journal article" date="2019" name="Int. J. Syst. Evol. Microbiol.">
        <title>The Global Catalogue of Microorganisms (GCM) 10K type strain sequencing project: providing services to taxonomists for standard genome sequencing and annotation.</title>
        <authorList>
            <consortium name="The Broad Institute Genomics Platform"/>
            <consortium name="The Broad Institute Genome Sequencing Center for Infectious Disease"/>
            <person name="Wu L."/>
            <person name="Ma J."/>
        </authorList>
    </citation>
    <scope>NUCLEOTIDE SEQUENCE [LARGE SCALE GENOMIC DNA]</scope>
    <source>
        <strain evidence="3">JCM 17695</strain>
    </source>
</reference>
<dbReference type="InterPro" id="IPR000182">
    <property type="entry name" value="GNAT_dom"/>
</dbReference>
<organism evidence="2 3">
    <name type="scientific">Actinokineospora soli</name>
    <dbReference type="NCBI Taxonomy" id="1048753"/>
    <lineage>
        <taxon>Bacteria</taxon>
        <taxon>Bacillati</taxon>
        <taxon>Actinomycetota</taxon>
        <taxon>Actinomycetes</taxon>
        <taxon>Pseudonocardiales</taxon>
        <taxon>Pseudonocardiaceae</taxon>
        <taxon>Actinokineospora</taxon>
    </lineage>
</organism>
<dbReference type="CDD" id="cd04301">
    <property type="entry name" value="NAT_SF"/>
    <property type="match status" value="1"/>
</dbReference>
<keyword evidence="3" id="KW-1185">Reference proteome</keyword>
<dbReference type="InterPro" id="IPR016181">
    <property type="entry name" value="Acyl_CoA_acyltransferase"/>
</dbReference>